<dbReference type="EMBL" id="PCRK01000107">
    <property type="protein sequence ID" value="PIP19156.1"/>
    <property type="molecule type" value="Genomic_DNA"/>
</dbReference>
<dbReference type="Pfam" id="PF03091">
    <property type="entry name" value="CutA1"/>
    <property type="match status" value="1"/>
</dbReference>
<protein>
    <recommendedName>
        <fullName evidence="4">Cytochrome C biogenesis protein CcdA</fullName>
    </recommendedName>
</protein>
<organism evidence="2 3">
    <name type="scientific">Candidatus Sherwoodlollariibacterium unditelluris</name>
    <dbReference type="NCBI Taxonomy" id="1974757"/>
    <lineage>
        <taxon>Bacteria</taxon>
        <taxon>Pseudomonadati</taxon>
        <taxon>Candidatus Omnitrophota</taxon>
        <taxon>Candidatus Sherwoodlollariibacterium</taxon>
    </lineage>
</organism>
<reference evidence="2 3" key="1">
    <citation type="submission" date="2017-09" db="EMBL/GenBank/DDBJ databases">
        <title>Depth-based differentiation of microbial function through sediment-hosted aquifers and enrichment of novel symbionts in the deep terrestrial subsurface.</title>
        <authorList>
            <person name="Probst A.J."/>
            <person name="Ladd B."/>
            <person name="Jarett J.K."/>
            <person name="Geller-Mcgrath D.E."/>
            <person name="Sieber C.M."/>
            <person name="Emerson J.B."/>
            <person name="Anantharaman K."/>
            <person name="Thomas B.C."/>
            <person name="Malmstrom R."/>
            <person name="Stieglmeier M."/>
            <person name="Klingl A."/>
            <person name="Woyke T."/>
            <person name="Ryan C.M."/>
            <person name="Banfield J.F."/>
        </authorList>
    </citation>
    <scope>NUCLEOTIDE SEQUENCE [LARGE SCALE GENOMIC DNA]</scope>
    <source>
        <strain evidence="2">CG23_combo_of_CG06-09_8_20_14_all_41_10</strain>
    </source>
</reference>
<dbReference type="SUPFAM" id="SSF54913">
    <property type="entry name" value="GlnB-like"/>
    <property type="match status" value="1"/>
</dbReference>
<proteinExistence type="inferred from homology"/>
<dbReference type="Gene3D" id="3.30.70.120">
    <property type="match status" value="1"/>
</dbReference>
<accession>A0A2G9YIV2</accession>
<evidence type="ECO:0000313" key="3">
    <source>
        <dbReference type="Proteomes" id="UP000231292"/>
    </source>
</evidence>
<dbReference type="InterPro" id="IPR004323">
    <property type="entry name" value="Ion_tolerance_CutA"/>
</dbReference>
<evidence type="ECO:0000313" key="2">
    <source>
        <dbReference type="EMBL" id="PIP19156.1"/>
    </source>
</evidence>
<evidence type="ECO:0000256" key="1">
    <source>
        <dbReference type="ARBA" id="ARBA00010169"/>
    </source>
</evidence>
<comment type="caution">
    <text evidence="2">The sequence shown here is derived from an EMBL/GenBank/DDBJ whole genome shotgun (WGS) entry which is preliminary data.</text>
</comment>
<dbReference type="InterPro" id="IPR015867">
    <property type="entry name" value="N-reg_PII/ATP_PRibTrfase_C"/>
</dbReference>
<gene>
    <name evidence="2" type="ORF">COX41_04370</name>
</gene>
<dbReference type="GO" id="GO:0005507">
    <property type="term" value="F:copper ion binding"/>
    <property type="evidence" value="ECO:0007669"/>
    <property type="project" value="TreeGrafter"/>
</dbReference>
<dbReference type="Proteomes" id="UP000231292">
    <property type="component" value="Unassembled WGS sequence"/>
</dbReference>
<evidence type="ECO:0008006" key="4">
    <source>
        <dbReference type="Google" id="ProtNLM"/>
    </source>
</evidence>
<dbReference type="AlphaFoldDB" id="A0A2G9YIV2"/>
<comment type="similarity">
    <text evidence="1">Belongs to the CutA family.</text>
</comment>
<dbReference type="InterPro" id="IPR011322">
    <property type="entry name" value="N-reg_PII-like_a/b"/>
</dbReference>
<dbReference type="PANTHER" id="PTHR23419">
    <property type="entry name" value="DIVALENT CATION TOLERANCE CUTA-RELATED"/>
    <property type="match status" value="1"/>
</dbReference>
<dbReference type="PANTHER" id="PTHR23419:SF8">
    <property type="entry name" value="FI09726P"/>
    <property type="match status" value="1"/>
</dbReference>
<name>A0A2G9YIV2_9BACT</name>
<dbReference type="GO" id="GO:0010038">
    <property type="term" value="P:response to metal ion"/>
    <property type="evidence" value="ECO:0007669"/>
    <property type="project" value="InterPro"/>
</dbReference>
<sequence length="102" mass="11602">MRSIIFITAGNKKEARRIARALIKSKLAACVNIIAGVESFFRWQGKVDMAKEATLIIKSKKEKMPEIIKLVKSMHSYEVPEIISFPITAGFKPYLKWIDESC</sequence>